<comment type="caution">
    <text evidence="4">The sequence shown here is derived from an EMBL/GenBank/DDBJ whole genome shotgun (WGS) entry which is preliminary data.</text>
</comment>
<dbReference type="PANTHER" id="PTHR40047">
    <property type="entry name" value="UPF0703 PROTEIN YCGQ"/>
    <property type="match status" value="1"/>
</dbReference>
<dbReference type="InterPro" id="IPR052955">
    <property type="entry name" value="UPF0703_membrane_permease"/>
</dbReference>
<feature type="transmembrane region" description="Helical" evidence="1">
    <location>
        <begin position="91"/>
        <end position="108"/>
    </location>
</feature>
<keyword evidence="5" id="KW-1185">Reference proteome</keyword>
<gene>
    <name evidence="4" type="ORF">M3202_12255</name>
</gene>
<dbReference type="NCBIfam" id="TIGR03943">
    <property type="entry name" value="TIGR03943 family putative permease subunit"/>
    <property type="match status" value="1"/>
</dbReference>
<proteinExistence type="predicted"/>
<evidence type="ECO:0000313" key="4">
    <source>
        <dbReference type="EMBL" id="MCM3714853.1"/>
    </source>
</evidence>
<feature type="transmembrane region" description="Helical" evidence="1">
    <location>
        <begin position="12"/>
        <end position="38"/>
    </location>
</feature>
<dbReference type="AlphaFoldDB" id="A0A9X2DT71"/>
<evidence type="ECO:0000313" key="5">
    <source>
        <dbReference type="Proteomes" id="UP001139179"/>
    </source>
</evidence>
<dbReference type="InterPro" id="IPR048447">
    <property type="entry name" value="DUF1980_C"/>
</dbReference>
<keyword evidence="1" id="KW-0812">Transmembrane</keyword>
<dbReference type="Pfam" id="PF21537">
    <property type="entry name" value="DUF1980_C"/>
    <property type="match status" value="1"/>
</dbReference>
<evidence type="ECO:0000259" key="3">
    <source>
        <dbReference type="Pfam" id="PF21537"/>
    </source>
</evidence>
<reference evidence="4" key="1">
    <citation type="submission" date="2022-05" db="EMBL/GenBank/DDBJ databases">
        <title>Comparative Genomics of Spacecraft Associated Microbes.</title>
        <authorList>
            <person name="Tran M.T."/>
            <person name="Wright A."/>
            <person name="Seuylemezian A."/>
            <person name="Eisen J."/>
            <person name="Coil D."/>
        </authorList>
    </citation>
    <scope>NUCLEOTIDE SEQUENCE</scope>
    <source>
        <strain evidence="4">214.1.1</strain>
    </source>
</reference>
<name>A0A9X2DT71_9BACI</name>
<dbReference type="InterPro" id="IPR048493">
    <property type="entry name" value="DUF1980_N"/>
</dbReference>
<dbReference type="InterPro" id="IPR015402">
    <property type="entry name" value="DUF1980"/>
</dbReference>
<accession>A0A9X2DT71</accession>
<dbReference type="Proteomes" id="UP001139179">
    <property type="component" value="Unassembled WGS sequence"/>
</dbReference>
<dbReference type="RefSeq" id="WP_251223622.1">
    <property type="nucleotide sequence ID" value="NZ_JAMBOL010000010.1"/>
</dbReference>
<feature type="domain" description="DUF1980" evidence="2">
    <location>
        <begin position="13"/>
        <end position="123"/>
    </location>
</feature>
<dbReference type="PANTHER" id="PTHR40047:SF1">
    <property type="entry name" value="UPF0703 PROTEIN YCGQ"/>
    <property type="match status" value="1"/>
</dbReference>
<evidence type="ECO:0000259" key="2">
    <source>
        <dbReference type="Pfam" id="PF09323"/>
    </source>
</evidence>
<organism evidence="4 5">
    <name type="scientific">Halalkalibacter oceani</name>
    <dbReference type="NCBI Taxonomy" id="1653776"/>
    <lineage>
        <taxon>Bacteria</taxon>
        <taxon>Bacillati</taxon>
        <taxon>Bacillota</taxon>
        <taxon>Bacilli</taxon>
        <taxon>Bacillales</taxon>
        <taxon>Bacillaceae</taxon>
        <taxon>Halalkalibacter</taxon>
    </lineage>
</organism>
<keyword evidence="1" id="KW-0472">Membrane</keyword>
<keyword evidence="1" id="KW-1133">Transmembrane helix</keyword>
<evidence type="ECO:0000256" key="1">
    <source>
        <dbReference type="SAM" id="Phobius"/>
    </source>
</evidence>
<feature type="domain" description="DUF1980" evidence="3">
    <location>
        <begin position="178"/>
        <end position="316"/>
    </location>
</feature>
<feature type="transmembrane region" description="Helical" evidence="1">
    <location>
        <begin position="44"/>
        <end position="62"/>
    </location>
</feature>
<dbReference type="EMBL" id="JAMBOL010000010">
    <property type="protein sequence ID" value="MCM3714853.1"/>
    <property type="molecule type" value="Genomic_DNA"/>
</dbReference>
<protein>
    <submittedName>
        <fullName evidence="4">TIGR03943 family protein</fullName>
    </submittedName>
</protein>
<sequence>MNKHTDLGFHAYIRGIILIGFALLMLAFIITGNIRYYIAPTMMPFTYFATVVFLLLGVVQIIRSTAKNQEEEHDCECGADHSMPGSPAGKLLVYSIFIVPIILGFVLPDKVLDSSVAANRGIQYGSGILTEQSSAPSPAQPAATNTARAEAFLADPDGYYEQLEAGSTEADEFDARDYYVEEGFKQYYEDLAEEFHQAETVIVTEENYLDVMTILDLQLQRFVGHTIEITGFVYREPDFADHQFVVARFGMTCCVADAAVYGTMVHTDDASQFANDTWVTLRGVLNQTEYNGYPMPLVQLKEIEVIEEPENPYVFPRFSF</sequence>
<dbReference type="Pfam" id="PF09323">
    <property type="entry name" value="DUF1980"/>
    <property type="match status" value="1"/>
</dbReference>